<keyword evidence="4" id="KW-1185">Reference proteome</keyword>
<dbReference type="GO" id="GO:0003676">
    <property type="term" value="F:nucleic acid binding"/>
    <property type="evidence" value="ECO:0007669"/>
    <property type="project" value="InterPro"/>
</dbReference>
<evidence type="ECO:0000256" key="1">
    <source>
        <dbReference type="SAM" id="Phobius"/>
    </source>
</evidence>
<dbReference type="Proteomes" id="UP000593577">
    <property type="component" value="Unassembled WGS sequence"/>
</dbReference>
<dbReference type="EMBL" id="JABFAA010031437">
    <property type="protein sequence ID" value="MBA0700492.1"/>
    <property type="molecule type" value="Genomic_DNA"/>
</dbReference>
<evidence type="ECO:0000313" key="4">
    <source>
        <dbReference type="Proteomes" id="UP000593577"/>
    </source>
</evidence>
<protein>
    <recommendedName>
        <fullName evidence="2">RNase H type-1 domain-containing protein</fullName>
    </recommendedName>
</protein>
<proteinExistence type="predicted"/>
<accession>A0A7J8YM94</accession>
<feature type="transmembrane region" description="Helical" evidence="1">
    <location>
        <begin position="12"/>
        <end position="33"/>
    </location>
</feature>
<dbReference type="AlphaFoldDB" id="A0A7J8YM94"/>
<dbReference type="Pfam" id="PF13456">
    <property type="entry name" value="RVT_3"/>
    <property type="match status" value="1"/>
</dbReference>
<reference evidence="3 4" key="1">
    <citation type="journal article" date="2019" name="Genome Biol. Evol.">
        <title>Insights into the evolution of the New World diploid cottons (Gossypium, subgenus Houzingenia) based on genome sequencing.</title>
        <authorList>
            <person name="Grover C.E."/>
            <person name="Arick M.A. 2nd"/>
            <person name="Thrash A."/>
            <person name="Conover J.L."/>
            <person name="Sanders W.S."/>
            <person name="Peterson D.G."/>
            <person name="Frelichowski J.E."/>
            <person name="Scheffler J.A."/>
            <person name="Scheffler B.E."/>
            <person name="Wendel J.F."/>
        </authorList>
    </citation>
    <scope>NUCLEOTIDE SEQUENCE [LARGE SCALE GENOMIC DNA]</scope>
    <source>
        <strain evidence="3">185</strain>
        <tissue evidence="3">Leaf</tissue>
    </source>
</reference>
<keyword evidence="1" id="KW-0472">Membrane</keyword>
<comment type="caution">
    <text evidence="3">The sequence shown here is derived from an EMBL/GenBank/DDBJ whole genome shotgun (WGS) entry which is preliminary data.</text>
</comment>
<gene>
    <name evidence="3" type="ORF">Goari_022309</name>
</gene>
<evidence type="ECO:0000313" key="3">
    <source>
        <dbReference type="EMBL" id="MBA0700492.1"/>
    </source>
</evidence>
<dbReference type="InterPro" id="IPR002156">
    <property type="entry name" value="RNaseH_domain"/>
</dbReference>
<feature type="domain" description="RNase H type-1" evidence="2">
    <location>
        <begin position="22"/>
        <end position="97"/>
    </location>
</feature>
<dbReference type="InterPro" id="IPR036397">
    <property type="entry name" value="RNaseH_sf"/>
</dbReference>
<dbReference type="GO" id="GO:0004523">
    <property type="term" value="F:RNA-DNA hybrid ribonuclease activity"/>
    <property type="evidence" value="ECO:0007669"/>
    <property type="project" value="InterPro"/>
</dbReference>
<dbReference type="Gene3D" id="3.30.420.10">
    <property type="entry name" value="Ribonuclease H-like superfamily/Ribonuclease H"/>
    <property type="match status" value="1"/>
</dbReference>
<name>A0A7J8YM94_GOSAI</name>
<keyword evidence="1" id="KW-0812">Transmembrane</keyword>
<keyword evidence="1" id="KW-1133">Transmembrane helix</keyword>
<organism evidence="3 4">
    <name type="scientific">Gossypium aridum</name>
    <name type="common">American cotton</name>
    <name type="synonym">Erioxylum aridum</name>
    <dbReference type="NCBI Taxonomy" id="34290"/>
    <lineage>
        <taxon>Eukaryota</taxon>
        <taxon>Viridiplantae</taxon>
        <taxon>Streptophyta</taxon>
        <taxon>Embryophyta</taxon>
        <taxon>Tracheophyta</taxon>
        <taxon>Spermatophyta</taxon>
        <taxon>Magnoliopsida</taxon>
        <taxon>eudicotyledons</taxon>
        <taxon>Gunneridae</taxon>
        <taxon>Pentapetalae</taxon>
        <taxon>rosids</taxon>
        <taxon>malvids</taxon>
        <taxon>Malvales</taxon>
        <taxon>Malvaceae</taxon>
        <taxon>Malvoideae</taxon>
        <taxon>Gossypium</taxon>
    </lineage>
</organism>
<evidence type="ECO:0000259" key="2">
    <source>
        <dbReference type="Pfam" id="PF13456"/>
    </source>
</evidence>
<sequence length="120" mass="13830">MGIGLLVSQGIWVIVTLLIQNYGASLMGCKLFFYHGYRKVIIRTDNLEDVNLIHEGVRNGSNSALVRSILLFLKLLSHWNLKHIPREEDRIADKIVKLRRDREPGLRLVDKDYVLSFSNI</sequence>